<feature type="domain" description="PucR C-terminal helix-turn-helix" evidence="1">
    <location>
        <begin position="306"/>
        <end position="363"/>
    </location>
</feature>
<dbReference type="Pfam" id="PF13556">
    <property type="entry name" value="HTH_30"/>
    <property type="match status" value="1"/>
</dbReference>
<dbReference type="AlphaFoldDB" id="A0A4R6P4K6"/>
<dbReference type="InterPro" id="IPR042070">
    <property type="entry name" value="PucR_C-HTH_sf"/>
</dbReference>
<dbReference type="PANTHER" id="PTHR33744:SF1">
    <property type="entry name" value="DNA-BINDING TRANSCRIPTIONAL ACTIVATOR ADER"/>
    <property type="match status" value="1"/>
</dbReference>
<dbReference type="InterPro" id="IPR051448">
    <property type="entry name" value="CdaR-like_regulators"/>
</dbReference>
<dbReference type="Pfam" id="PF14361">
    <property type="entry name" value="RsbRD_N"/>
    <property type="match status" value="1"/>
</dbReference>
<accession>A0A4R6P4K6</accession>
<protein>
    <submittedName>
        <fullName evidence="3">PucR-like helix-turn-helix protein</fullName>
    </submittedName>
</protein>
<dbReference type="Proteomes" id="UP000295087">
    <property type="component" value="Unassembled WGS sequence"/>
</dbReference>
<evidence type="ECO:0000259" key="1">
    <source>
        <dbReference type="Pfam" id="PF13556"/>
    </source>
</evidence>
<dbReference type="EMBL" id="SNXK01000007">
    <property type="protein sequence ID" value="TDP31950.1"/>
    <property type="molecule type" value="Genomic_DNA"/>
</dbReference>
<feature type="domain" description="RsbT co-antagonist protein RsbRD N-terminal" evidence="2">
    <location>
        <begin position="21"/>
        <end position="130"/>
    </location>
</feature>
<evidence type="ECO:0000259" key="2">
    <source>
        <dbReference type="Pfam" id="PF14361"/>
    </source>
</evidence>
<dbReference type="InterPro" id="IPR025751">
    <property type="entry name" value="RsbRD_N_dom"/>
</dbReference>
<dbReference type="PANTHER" id="PTHR33744">
    <property type="entry name" value="CARBOHYDRATE DIACID REGULATOR"/>
    <property type="match status" value="1"/>
</dbReference>
<proteinExistence type="predicted"/>
<evidence type="ECO:0000313" key="3">
    <source>
        <dbReference type="EMBL" id="TDP31950.1"/>
    </source>
</evidence>
<dbReference type="Gene3D" id="1.10.10.2840">
    <property type="entry name" value="PucR C-terminal helix-turn-helix domain"/>
    <property type="match status" value="1"/>
</dbReference>
<evidence type="ECO:0000313" key="4">
    <source>
        <dbReference type="Proteomes" id="UP000295087"/>
    </source>
</evidence>
<gene>
    <name evidence="3" type="ORF">DFR75_107175</name>
</gene>
<name>A0A4R6P4K6_NOCIG</name>
<organism evidence="3 4">
    <name type="scientific">Nocardia ignorata</name>
    <dbReference type="NCBI Taxonomy" id="145285"/>
    <lineage>
        <taxon>Bacteria</taxon>
        <taxon>Bacillati</taxon>
        <taxon>Actinomycetota</taxon>
        <taxon>Actinomycetes</taxon>
        <taxon>Mycobacteriales</taxon>
        <taxon>Nocardiaceae</taxon>
        <taxon>Nocardia</taxon>
    </lineage>
</organism>
<sequence length="384" mass="42544">MIMFDTSAIPLAPPAQISWATQRIVDGVLHAIRPHSAHGDVLRDEIHAVVTQCLELVSGAREHDVPAALRPAAARWATTGVPIETVHRLVRTGFRVHLDDHISNPPYRKNLGDVAKIMEAMQTVDATIYRVYLEVDRFVADHHGRQAVARALLSGRNASAIAREHGTPLTERYLVLSVATHSSGQKTLSPGNFVEMLEDLFTQPISALHSTLGGTVLIHGTPDTETIRHMLTRTSLIVIAIEAARDGIPAATEVGHELLDVARRLRKRPGLYHVDDLAVEYQLTRPGPGRDRLETALDAVAVDPELVTTLRVHLNNGLHRRLTAREMHIHENTVDYRLRRIYRLAGLDPRSPELITRLRAALTVREYMQAARSHRADEADGPAS</sequence>
<dbReference type="InterPro" id="IPR025736">
    <property type="entry name" value="PucR_C-HTH_dom"/>
</dbReference>
<comment type="caution">
    <text evidence="3">The sequence shown here is derived from an EMBL/GenBank/DDBJ whole genome shotgun (WGS) entry which is preliminary data.</text>
</comment>
<keyword evidence="4" id="KW-1185">Reference proteome</keyword>
<reference evidence="3 4" key="1">
    <citation type="submission" date="2019-03" db="EMBL/GenBank/DDBJ databases">
        <title>Genomic Encyclopedia of Type Strains, Phase IV (KMG-IV): sequencing the most valuable type-strain genomes for metagenomic binning, comparative biology and taxonomic classification.</title>
        <authorList>
            <person name="Goeker M."/>
        </authorList>
    </citation>
    <scope>NUCLEOTIDE SEQUENCE [LARGE SCALE GENOMIC DNA]</scope>
    <source>
        <strain evidence="3 4">DSM 44496</strain>
    </source>
</reference>